<dbReference type="RefSeq" id="WP_148732680.1">
    <property type="nucleotide sequence ID" value="NZ_VSSB01000001.1"/>
</dbReference>
<keyword evidence="2" id="KW-0238">DNA-binding</keyword>
<dbReference type="PANTHER" id="PTHR24567">
    <property type="entry name" value="CRP FAMILY TRANSCRIPTIONAL REGULATORY PROTEIN"/>
    <property type="match status" value="1"/>
</dbReference>
<dbReference type="InterPro" id="IPR000595">
    <property type="entry name" value="cNMP-bd_dom"/>
</dbReference>
<dbReference type="Gene3D" id="2.60.120.10">
    <property type="entry name" value="Jelly Rolls"/>
    <property type="match status" value="1"/>
</dbReference>
<dbReference type="InterPro" id="IPR036388">
    <property type="entry name" value="WH-like_DNA-bd_sf"/>
</dbReference>
<dbReference type="GO" id="GO:0003677">
    <property type="term" value="F:DNA binding"/>
    <property type="evidence" value="ECO:0007669"/>
    <property type="project" value="UniProtKB-KW"/>
</dbReference>
<dbReference type="PROSITE" id="PS51063">
    <property type="entry name" value="HTH_CRP_2"/>
    <property type="match status" value="1"/>
</dbReference>
<dbReference type="InterPro" id="IPR050397">
    <property type="entry name" value="Env_Response_Regulators"/>
</dbReference>
<dbReference type="GO" id="GO:0005829">
    <property type="term" value="C:cytosol"/>
    <property type="evidence" value="ECO:0007669"/>
    <property type="project" value="TreeGrafter"/>
</dbReference>
<keyword evidence="1" id="KW-0805">Transcription regulation</keyword>
<dbReference type="AlphaFoldDB" id="A0A5S4V9E7"/>
<dbReference type="Pfam" id="PF00027">
    <property type="entry name" value="cNMP_binding"/>
    <property type="match status" value="1"/>
</dbReference>
<reference evidence="6 7" key="1">
    <citation type="submission" date="2019-08" db="EMBL/GenBank/DDBJ databases">
        <authorList>
            <person name="Hu J."/>
        </authorList>
    </citation>
    <scope>NUCLEOTIDE SEQUENCE [LARGE SCALE GENOMIC DNA]</scope>
    <source>
        <strain evidence="6 7">NEAU-184</strain>
    </source>
</reference>
<keyword evidence="3" id="KW-0804">Transcription</keyword>
<keyword evidence="7" id="KW-1185">Reference proteome</keyword>
<feature type="domain" description="HTH crp-type" evidence="5">
    <location>
        <begin position="151"/>
        <end position="220"/>
    </location>
</feature>
<dbReference type="GO" id="GO:0003700">
    <property type="term" value="F:DNA-binding transcription factor activity"/>
    <property type="evidence" value="ECO:0007669"/>
    <property type="project" value="TreeGrafter"/>
</dbReference>
<dbReference type="InterPro" id="IPR014710">
    <property type="entry name" value="RmlC-like_jellyroll"/>
</dbReference>
<evidence type="ECO:0000256" key="1">
    <source>
        <dbReference type="ARBA" id="ARBA00023015"/>
    </source>
</evidence>
<dbReference type="SUPFAM" id="SSF51206">
    <property type="entry name" value="cAMP-binding domain-like"/>
    <property type="match status" value="1"/>
</dbReference>
<dbReference type="InterPro" id="IPR018490">
    <property type="entry name" value="cNMP-bd_dom_sf"/>
</dbReference>
<comment type="caution">
    <text evidence="6">The sequence shown here is derived from an EMBL/GenBank/DDBJ whole genome shotgun (WGS) entry which is preliminary data.</text>
</comment>
<sequence length="234" mass="24960">MTVQTADVRAAIARSSLAGLPVSTVDRLLGSAVRVLIPARATILSEGGSTPHFDLVLRGLVRVQVSARDGRMWTVRYGRPGDVLGAATLYSPVVRPFFSVQAISDAELLRFRPEVVRHEADRDLPVALALLTETSERVMGFVGEFSSQAFASVRERVAHHLLDLALEDTGTGDLVAPISQQALAEAVGSVREVVVRALRELRDAGAIATGRGGILITDPGRLVSFSGLGWNRGS</sequence>
<dbReference type="PANTHER" id="PTHR24567:SF74">
    <property type="entry name" value="HTH-TYPE TRANSCRIPTIONAL REGULATOR ARCR"/>
    <property type="match status" value="1"/>
</dbReference>
<dbReference type="SMART" id="SM00419">
    <property type="entry name" value="HTH_CRP"/>
    <property type="match status" value="1"/>
</dbReference>
<organism evidence="6 7">
    <name type="scientific">Agromyces mariniharenae</name>
    <dbReference type="NCBI Taxonomy" id="2604423"/>
    <lineage>
        <taxon>Bacteria</taxon>
        <taxon>Bacillati</taxon>
        <taxon>Actinomycetota</taxon>
        <taxon>Actinomycetes</taxon>
        <taxon>Micrococcales</taxon>
        <taxon>Microbacteriaceae</taxon>
        <taxon>Agromyces</taxon>
    </lineage>
</organism>
<evidence type="ECO:0000256" key="2">
    <source>
        <dbReference type="ARBA" id="ARBA00023125"/>
    </source>
</evidence>
<dbReference type="PROSITE" id="PS50042">
    <property type="entry name" value="CNMP_BINDING_3"/>
    <property type="match status" value="1"/>
</dbReference>
<feature type="domain" description="Cyclic nucleotide-binding" evidence="4">
    <location>
        <begin position="16"/>
        <end position="111"/>
    </location>
</feature>
<gene>
    <name evidence="6" type="ORF">FYC51_05815</name>
</gene>
<evidence type="ECO:0000313" key="6">
    <source>
        <dbReference type="EMBL" id="TYL53210.1"/>
    </source>
</evidence>
<dbReference type="Gene3D" id="1.10.10.10">
    <property type="entry name" value="Winged helix-like DNA-binding domain superfamily/Winged helix DNA-binding domain"/>
    <property type="match status" value="1"/>
</dbReference>
<dbReference type="Pfam" id="PF13545">
    <property type="entry name" value="HTH_Crp_2"/>
    <property type="match status" value="1"/>
</dbReference>
<dbReference type="CDD" id="cd00038">
    <property type="entry name" value="CAP_ED"/>
    <property type="match status" value="1"/>
</dbReference>
<proteinExistence type="predicted"/>
<evidence type="ECO:0000259" key="4">
    <source>
        <dbReference type="PROSITE" id="PS50042"/>
    </source>
</evidence>
<dbReference type="Proteomes" id="UP000325243">
    <property type="component" value="Unassembled WGS sequence"/>
</dbReference>
<evidence type="ECO:0000259" key="5">
    <source>
        <dbReference type="PROSITE" id="PS51063"/>
    </source>
</evidence>
<protein>
    <submittedName>
        <fullName evidence="6">Crp/Fnr family transcriptional regulator</fullName>
    </submittedName>
</protein>
<name>A0A5S4V9E7_9MICO</name>
<dbReference type="InterPro" id="IPR012318">
    <property type="entry name" value="HTH_CRP"/>
</dbReference>
<dbReference type="EMBL" id="VSSB01000001">
    <property type="protein sequence ID" value="TYL53210.1"/>
    <property type="molecule type" value="Genomic_DNA"/>
</dbReference>
<evidence type="ECO:0000256" key="3">
    <source>
        <dbReference type="ARBA" id="ARBA00023163"/>
    </source>
</evidence>
<dbReference type="SMART" id="SM00100">
    <property type="entry name" value="cNMP"/>
    <property type="match status" value="1"/>
</dbReference>
<dbReference type="SUPFAM" id="SSF46785">
    <property type="entry name" value="Winged helix' DNA-binding domain"/>
    <property type="match status" value="1"/>
</dbReference>
<evidence type="ECO:0000313" key="7">
    <source>
        <dbReference type="Proteomes" id="UP000325243"/>
    </source>
</evidence>
<dbReference type="InterPro" id="IPR036390">
    <property type="entry name" value="WH_DNA-bd_sf"/>
</dbReference>
<accession>A0A5S4V9E7</accession>